<feature type="compositionally biased region" description="Basic and acidic residues" evidence="1">
    <location>
        <begin position="418"/>
        <end position="431"/>
    </location>
</feature>
<keyword evidence="3" id="KW-1185">Reference proteome</keyword>
<sequence>MSEKKREQRRDSESPAIWTLSSSSSSSSSPPLFPSSLSSADWCAIHGGPISPFSVLRLLATIHANEPALSDLAHFQSDLLTDDEVESWRSWFRAPCTPTTVSRESQREEVIRQKGGLKSQLELLKGAVVLASFQLNMRIRLIKVTALPEARQATHVAVSTKIALNSVFHSSRDMSGATVPLTSTATGTRPFLAPLPAPGARGPGPNPARHTMGRQNERNHWPSTDSPAGQEPEMEPEGTWEGEGAGEGGGAGGEDGNPQRKREEKVIKAAAATVGWRAVQGGSVEQGEGDWRVEVGPVALDLTPQAWLLPRVKRTVLSVFLRRCRGHRTLSVYLDAACTAVATPPKKKKEDEEVGFGHMSIKVISRSLNGLRRRSDAFNPIAREAGGVRERGGGTGVRKAGGCGQMAPGRCPSMQGQEETRGEERRGEEEI</sequence>
<dbReference type="AlphaFoldDB" id="A0A9N7UBU6"/>
<name>A0A9N7UBU6_PLEPL</name>
<feature type="compositionally biased region" description="Gly residues" evidence="1">
    <location>
        <begin position="241"/>
        <end position="255"/>
    </location>
</feature>
<accession>A0A9N7UBU6</accession>
<evidence type="ECO:0000313" key="3">
    <source>
        <dbReference type="Proteomes" id="UP001153269"/>
    </source>
</evidence>
<gene>
    <name evidence="2" type="ORF">PLEPLA_LOCUS16954</name>
</gene>
<feature type="region of interest" description="Disordered" evidence="1">
    <location>
        <begin position="386"/>
        <end position="431"/>
    </location>
</feature>
<evidence type="ECO:0000313" key="2">
    <source>
        <dbReference type="EMBL" id="CAB1428979.1"/>
    </source>
</evidence>
<feature type="compositionally biased region" description="Basic and acidic residues" evidence="1">
    <location>
        <begin position="1"/>
        <end position="13"/>
    </location>
</feature>
<dbReference type="Proteomes" id="UP001153269">
    <property type="component" value="Unassembled WGS sequence"/>
</dbReference>
<reference evidence="2" key="1">
    <citation type="submission" date="2020-03" db="EMBL/GenBank/DDBJ databases">
        <authorList>
            <person name="Weist P."/>
        </authorList>
    </citation>
    <scope>NUCLEOTIDE SEQUENCE</scope>
</reference>
<proteinExistence type="predicted"/>
<feature type="compositionally biased region" description="Low complexity" evidence="1">
    <location>
        <begin position="189"/>
        <end position="200"/>
    </location>
</feature>
<evidence type="ECO:0000256" key="1">
    <source>
        <dbReference type="SAM" id="MobiDB-lite"/>
    </source>
</evidence>
<organism evidence="2 3">
    <name type="scientific">Pleuronectes platessa</name>
    <name type="common">European plaice</name>
    <dbReference type="NCBI Taxonomy" id="8262"/>
    <lineage>
        <taxon>Eukaryota</taxon>
        <taxon>Metazoa</taxon>
        <taxon>Chordata</taxon>
        <taxon>Craniata</taxon>
        <taxon>Vertebrata</taxon>
        <taxon>Euteleostomi</taxon>
        <taxon>Actinopterygii</taxon>
        <taxon>Neopterygii</taxon>
        <taxon>Teleostei</taxon>
        <taxon>Neoteleostei</taxon>
        <taxon>Acanthomorphata</taxon>
        <taxon>Carangaria</taxon>
        <taxon>Pleuronectiformes</taxon>
        <taxon>Pleuronectoidei</taxon>
        <taxon>Pleuronectidae</taxon>
        <taxon>Pleuronectes</taxon>
    </lineage>
</organism>
<feature type="region of interest" description="Disordered" evidence="1">
    <location>
        <begin position="173"/>
        <end position="262"/>
    </location>
</feature>
<feature type="compositionally biased region" description="Low complexity" evidence="1">
    <location>
        <begin position="20"/>
        <end position="30"/>
    </location>
</feature>
<feature type="region of interest" description="Disordered" evidence="1">
    <location>
        <begin position="1"/>
        <end position="30"/>
    </location>
</feature>
<comment type="caution">
    <text evidence="2">The sequence shown here is derived from an EMBL/GenBank/DDBJ whole genome shotgun (WGS) entry which is preliminary data.</text>
</comment>
<protein>
    <submittedName>
        <fullName evidence="2">Uncharacterized protein</fullName>
    </submittedName>
</protein>
<feature type="compositionally biased region" description="Gly residues" evidence="1">
    <location>
        <begin position="393"/>
        <end position="404"/>
    </location>
</feature>
<dbReference type="EMBL" id="CADEAL010001106">
    <property type="protein sequence ID" value="CAB1428979.1"/>
    <property type="molecule type" value="Genomic_DNA"/>
</dbReference>